<accession>A0A238ZJF9</accession>
<name>A0A238ZJF9_9BACT</name>
<reference evidence="2" key="1">
    <citation type="submission" date="2017-06" db="EMBL/GenBank/DDBJ databases">
        <authorList>
            <person name="Varghese N."/>
            <person name="Submissions S."/>
        </authorList>
    </citation>
    <scope>NUCLEOTIDE SEQUENCE [LARGE SCALE GENOMIC DNA]</scope>
    <source>
        <strain evidence="2">DSM 15668</strain>
    </source>
</reference>
<sequence length="109" mass="11750">MEMKPYIASFVIATPVQGTNRLTVTVPNGFMVAEVIANIPTSATMDILDSGNSIFGSRPLGGGIFATANRKLRLFEPYQCKNTALELICECPEAPTSPITVALIGMWQE</sequence>
<gene>
    <name evidence="1" type="ORF">SAMN06265340_10923</name>
</gene>
<dbReference type="EMBL" id="FZOB01000009">
    <property type="protein sequence ID" value="SNR83410.1"/>
    <property type="molecule type" value="Genomic_DNA"/>
</dbReference>
<dbReference type="AlphaFoldDB" id="A0A238ZJF9"/>
<evidence type="ECO:0000313" key="1">
    <source>
        <dbReference type="EMBL" id="SNR83410.1"/>
    </source>
</evidence>
<dbReference type="OrthoDB" id="9858596at2"/>
<keyword evidence="2" id="KW-1185">Reference proteome</keyword>
<evidence type="ECO:0000313" key="2">
    <source>
        <dbReference type="Proteomes" id="UP000198405"/>
    </source>
</evidence>
<dbReference type="RefSeq" id="WP_089323326.1">
    <property type="nucleotide sequence ID" value="NZ_FZOB01000009.1"/>
</dbReference>
<protein>
    <submittedName>
        <fullName evidence="1">Uncharacterized protein</fullName>
    </submittedName>
</protein>
<proteinExistence type="predicted"/>
<organism evidence="1 2">
    <name type="scientific">Desulfurobacterium atlanticum</name>
    <dbReference type="NCBI Taxonomy" id="240169"/>
    <lineage>
        <taxon>Bacteria</taxon>
        <taxon>Pseudomonadati</taxon>
        <taxon>Aquificota</taxon>
        <taxon>Aquificia</taxon>
        <taxon>Desulfurobacteriales</taxon>
        <taxon>Desulfurobacteriaceae</taxon>
        <taxon>Desulfurobacterium</taxon>
    </lineage>
</organism>
<dbReference type="Proteomes" id="UP000198405">
    <property type="component" value="Unassembled WGS sequence"/>
</dbReference>